<feature type="region of interest" description="Disordered" evidence="1">
    <location>
        <begin position="273"/>
        <end position="293"/>
    </location>
</feature>
<feature type="compositionally biased region" description="Basic and acidic residues" evidence="1">
    <location>
        <begin position="279"/>
        <end position="293"/>
    </location>
</feature>
<gene>
    <name evidence="3" type="primary">swsap1</name>
</gene>
<dbReference type="PANTHER" id="PTHR28653">
    <property type="match status" value="1"/>
</dbReference>
<keyword evidence="2" id="KW-1185">Reference proteome</keyword>
<sequence length="293" mass="31530">MADILDAVFRRHGHPTSASSEDKSVLSHSTTECDGSSVVVIGKRGVCSALLFLTAVTAASELGHKVIFYTHTVIQKFPVPVQESMTSLKPDSLKKIKFVYPRSLEELLLDVASLHELGSSAAAAPSLVLVDGLDSYLHGMDGVGRAGAGGPQREEMSATAHLAALLIDTSSFLTRISEKTGDSRCIVKGPAVQCRIIVSYHSDWEAVTTDPKLSVLDRYFPTRCTLVQELRSMAARDESQHEWQVYLSGAGVSGGTANGQQWHLGVRANGAMEFSRTSKSKEPGDSDQQREGV</sequence>
<proteinExistence type="predicted"/>
<dbReference type="PANTHER" id="PTHR28653:SF1">
    <property type="entry name" value="ATPASE SWSAP1"/>
    <property type="match status" value="1"/>
</dbReference>
<dbReference type="KEGG" id="char:122131841"/>
<dbReference type="GO" id="GO:0000724">
    <property type="term" value="P:double-strand break repair via homologous recombination"/>
    <property type="evidence" value="ECO:0007669"/>
    <property type="project" value="TreeGrafter"/>
</dbReference>
<dbReference type="GeneID" id="122131841"/>
<dbReference type="RefSeq" id="XP_042562466.1">
    <property type="nucleotide sequence ID" value="XM_042706532.1"/>
</dbReference>
<dbReference type="AlphaFoldDB" id="A0A8M1KEI5"/>
<evidence type="ECO:0000313" key="2">
    <source>
        <dbReference type="Proteomes" id="UP000515152"/>
    </source>
</evidence>
<organism evidence="2 3">
    <name type="scientific">Clupea harengus</name>
    <name type="common">Atlantic herring</name>
    <dbReference type="NCBI Taxonomy" id="7950"/>
    <lineage>
        <taxon>Eukaryota</taxon>
        <taxon>Metazoa</taxon>
        <taxon>Chordata</taxon>
        <taxon>Craniata</taxon>
        <taxon>Vertebrata</taxon>
        <taxon>Euteleostomi</taxon>
        <taxon>Actinopterygii</taxon>
        <taxon>Neopterygii</taxon>
        <taxon>Teleostei</taxon>
        <taxon>Clupei</taxon>
        <taxon>Clupeiformes</taxon>
        <taxon>Clupeoidei</taxon>
        <taxon>Clupeidae</taxon>
        <taxon>Clupea</taxon>
    </lineage>
</organism>
<dbReference type="Proteomes" id="UP000515152">
    <property type="component" value="Unplaced"/>
</dbReference>
<evidence type="ECO:0000313" key="3">
    <source>
        <dbReference type="RefSeq" id="XP_042562466.1"/>
    </source>
</evidence>
<name>A0A8M1KEI5_CLUHA</name>
<accession>A0A8M1KEI5</accession>
<dbReference type="GO" id="GO:0003697">
    <property type="term" value="F:single-stranded DNA binding"/>
    <property type="evidence" value="ECO:0007669"/>
    <property type="project" value="TreeGrafter"/>
</dbReference>
<reference evidence="3" key="1">
    <citation type="submission" date="2025-08" db="UniProtKB">
        <authorList>
            <consortium name="RefSeq"/>
        </authorList>
    </citation>
    <scope>IDENTIFICATION</scope>
</reference>
<dbReference type="GO" id="GO:0097196">
    <property type="term" value="C:Shu complex"/>
    <property type="evidence" value="ECO:0007669"/>
    <property type="project" value="TreeGrafter"/>
</dbReference>
<evidence type="ECO:0000256" key="1">
    <source>
        <dbReference type="SAM" id="MobiDB-lite"/>
    </source>
</evidence>
<dbReference type="OrthoDB" id="67296at2759"/>
<protein>
    <submittedName>
        <fullName evidence="3">ATPase SWSAP1</fullName>
    </submittedName>
</protein>
<dbReference type="CTD" id="126074"/>